<evidence type="ECO:0000256" key="5">
    <source>
        <dbReference type="ARBA" id="ARBA00022692"/>
    </source>
</evidence>
<comment type="similarity">
    <text evidence="2">Belongs to the NTE family.</text>
</comment>
<protein>
    <recommendedName>
        <fullName evidence="3">lysophospholipase</fullName>
        <ecNumber evidence="3">3.1.1.5</ecNumber>
    </recommendedName>
</protein>
<feature type="domain" description="Cyclic nucleotide-binding" evidence="19">
    <location>
        <begin position="163"/>
        <end position="291"/>
    </location>
</feature>
<evidence type="ECO:0000256" key="14">
    <source>
        <dbReference type="ARBA" id="ARBA00048133"/>
    </source>
</evidence>
<dbReference type="AlphaFoldDB" id="A0AAN8X3L9"/>
<evidence type="ECO:0000256" key="1">
    <source>
        <dbReference type="ARBA" id="ARBA00004643"/>
    </source>
</evidence>
<keyword evidence="11" id="KW-0443">Lipid metabolism</keyword>
<dbReference type="PANTHER" id="PTHR14226">
    <property type="entry name" value="NEUROPATHY TARGET ESTERASE/SWISS CHEESE D.MELANOGASTER"/>
    <property type="match status" value="1"/>
</dbReference>
<sequence>MDTLIEWLTLLRDYLYQSIEEHPAGFVLVSCILLVLFIIMVCRLRTTSPKAISEEIKREFKNKVDDVKDFVGVGTRPRFRKRDKIYFYGRKMLRKVKANIPTRPLPSKLLARRLARQFLGRSDRESPQLEVIEPAAEYLQEDLIHLDPGVPTEFVFMLRNIRVFGHFDMPLFLELCKSVQTVHLFKGQPLFSVGENDDNIFIVQTGCISVYVSEPDGMTTLSLKEVLPGESIISLLSFCDVLTGHRQPYKTVGAKAIEDSVVMKFPVKAFEETFRKYPEMFVRVVQIIMARLMRVTFMALHQHLGLSSELINKVPRRDSSGNIAPTLSSPSKVKRDSGSTPDGEGEDDAENEPKGPTTPIRQSSQRKIVLVDPKDQRDEAYFLKLATEKIQALLHLDSDKILQGAVQIRDVPAGSVLMKQDSMKEAALLYILMGSLTVSQHAPDTSDDVQLFTAHPGDLVGGLAVLSGDPSFFSVKAKHYARVAAITKETFYAIIKQTPEVVLHVANTVIRRMSPFVRQIDFALDWEHLEAGRALYKQGQPSEATFIVLSGRLRSVITHKNGRKEVVAEYGKGDLVGIVELLTQTERSTTVMAVRDSELAKLPEGLFNIIKLKHPVVMTRLIKLLGQRLLGSWKSTSREPLSLNIEQRPSQSNYSTVAIVPVSEDVPLSQFTLELYHSLLAIGPAVRLTSEYVVRSLSTSIWESANEYQLISWLGHIEDQHRVTLYQCDSSLTVWTQRCIRQADVILIVGLADGDPQMGKIEKHAQKMAVRTQKLLILLHKDEGASPSGTVRWLNMRSWCQSHYHIQAPKRMFYKRPPAKI</sequence>
<evidence type="ECO:0000256" key="7">
    <source>
        <dbReference type="ARBA" id="ARBA00022801"/>
    </source>
</evidence>
<evidence type="ECO:0000256" key="12">
    <source>
        <dbReference type="ARBA" id="ARBA00023136"/>
    </source>
</evidence>
<evidence type="ECO:0000256" key="15">
    <source>
        <dbReference type="ARBA" id="ARBA00048454"/>
    </source>
</evidence>
<keyword evidence="9" id="KW-0442">Lipid degradation</keyword>
<evidence type="ECO:0000256" key="10">
    <source>
        <dbReference type="ARBA" id="ARBA00022989"/>
    </source>
</evidence>
<dbReference type="EC" id="3.1.1.5" evidence="3"/>
<evidence type="ECO:0000256" key="18">
    <source>
        <dbReference type="SAM" id="Phobius"/>
    </source>
</evidence>
<evidence type="ECO:0000256" key="4">
    <source>
        <dbReference type="ARBA" id="ARBA00022553"/>
    </source>
</evidence>
<evidence type="ECO:0000256" key="3">
    <source>
        <dbReference type="ARBA" id="ARBA00013274"/>
    </source>
</evidence>
<keyword evidence="10 18" id="KW-1133">Transmembrane helix</keyword>
<dbReference type="InterPro" id="IPR018490">
    <property type="entry name" value="cNMP-bd_dom_sf"/>
</dbReference>
<keyword evidence="12 18" id="KW-0472">Membrane</keyword>
<evidence type="ECO:0000256" key="8">
    <source>
        <dbReference type="ARBA" id="ARBA00022824"/>
    </source>
</evidence>
<dbReference type="Proteomes" id="UP001381693">
    <property type="component" value="Unassembled WGS sequence"/>
</dbReference>
<comment type="catalytic activity">
    <reaction evidence="16">
        <text>1-hexadecanoyl-sn-glycero-3-phosphocholine + H2O = sn-glycerol 3-phosphocholine + hexadecanoate + H(+)</text>
        <dbReference type="Rhea" id="RHEA:40435"/>
        <dbReference type="ChEBI" id="CHEBI:7896"/>
        <dbReference type="ChEBI" id="CHEBI:15377"/>
        <dbReference type="ChEBI" id="CHEBI:15378"/>
        <dbReference type="ChEBI" id="CHEBI:16870"/>
        <dbReference type="ChEBI" id="CHEBI:72998"/>
    </reaction>
    <physiologicalReaction direction="left-to-right" evidence="16">
        <dbReference type="Rhea" id="RHEA:40436"/>
    </physiologicalReaction>
</comment>
<dbReference type="Gene3D" id="2.60.120.10">
    <property type="entry name" value="Jelly Rolls"/>
    <property type="match status" value="3"/>
</dbReference>
<dbReference type="InterPro" id="IPR000595">
    <property type="entry name" value="cNMP-bd_dom"/>
</dbReference>
<dbReference type="InterPro" id="IPR050301">
    <property type="entry name" value="NTE"/>
</dbReference>
<keyword evidence="5 18" id="KW-0812">Transmembrane</keyword>
<feature type="transmembrane region" description="Helical" evidence="18">
    <location>
        <begin position="24"/>
        <end position="42"/>
    </location>
</feature>
<feature type="compositionally biased region" description="Polar residues" evidence="17">
    <location>
        <begin position="320"/>
        <end position="331"/>
    </location>
</feature>
<evidence type="ECO:0000313" key="20">
    <source>
        <dbReference type="EMBL" id="KAK7071479.1"/>
    </source>
</evidence>
<dbReference type="EMBL" id="JAXCGZ010014461">
    <property type="protein sequence ID" value="KAK7071479.1"/>
    <property type="molecule type" value="Genomic_DNA"/>
</dbReference>
<evidence type="ECO:0000256" key="11">
    <source>
        <dbReference type="ARBA" id="ARBA00023098"/>
    </source>
</evidence>
<feature type="non-terminal residue" evidence="20">
    <location>
        <position position="821"/>
    </location>
</feature>
<dbReference type="InterPro" id="IPR014710">
    <property type="entry name" value="RmlC-like_jellyroll"/>
</dbReference>
<keyword evidence="8" id="KW-0256">Endoplasmic reticulum</keyword>
<comment type="catalytic activity">
    <reaction evidence="14">
        <text>1-hexadecanoyl-sn-glycero-3-phosphate + H2O = sn-glycerol 3-phosphate + hexadecanoate + H(+)</text>
        <dbReference type="Rhea" id="RHEA:49092"/>
        <dbReference type="ChEBI" id="CHEBI:7896"/>
        <dbReference type="ChEBI" id="CHEBI:15377"/>
        <dbReference type="ChEBI" id="CHEBI:15378"/>
        <dbReference type="ChEBI" id="CHEBI:57518"/>
        <dbReference type="ChEBI" id="CHEBI:57597"/>
    </reaction>
    <physiologicalReaction direction="left-to-right" evidence="14">
        <dbReference type="Rhea" id="RHEA:49093"/>
    </physiologicalReaction>
</comment>
<feature type="domain" description="Cyclic nucleotide-binding" evidence="19">
    <location>
        <begin position="523"/>
        <end position="628"/>
    </location>
</feature>
<evidence type="ECO:0000256" key="6">
    <source>
        <dbReference type="ARBA" id="ARBA00022737"/>
    </source>
</evidence>
<dbReference type="GO" id="GO:0016042">
    <property type="term" value="P:lipid catabolic process"/>
    <property type="evidence" value="ECO:0007669"/>
    <property type="project" value="UniProtKB-KW"/>
</dbReference>
<dbReference type="PROSITE" id="PS50042">
    <property type="entry name" value="CNMP_BINDING_3"/>
    <property type="match status" value="3"/>
</dbReference>
<evidence type="ECO:0000256" key="16">
    <source>
        <dbReference type="ARBA" id="ARBA00048656"/>
    </source>
</evidence>
<proteinExistence type="inferred from homology"/>
<dbReference type="GO" id="GO:0005789">
    <property type="term" value="C:endoplasmic reticulum membrane"/>
    <property type="evidence" value="ECO:0007669"/>
    <property type="project" value="UniProtKB-SubCell"/>
</dbReference>
<dbReference type="GO" id="GO:0004622">
    <property type="term" value="F:phosphatidylcholine lysophospholipase activity"/>
    <property type="evidence" value="ECO:0007669"/>
    <property type="project" value="UniProtKB-EC"/>
</dbReference>
<evidence type="ECO:0000256" key="2">
    <source>
        <dbReference type="ARBA" id="ARBA00006636"/>
    </source>
</evidence>
<evidence type="ECO:0000256" key="9">
    <source>
        <dbReference type="ARBA" id="ARBA00022963"/>
    </source>
</evidence>
<organism evidence="20 21">
    <name type="scientific">Halocaridina rubra</name>
    <name type="common">Hawaiian red shrimp</name>
    <dbReference type="NCBI Taxonomy" id="373956"/>
    <lineage>
        <taxon>Eukaryota</taxon>
        <taxon>Metazoa</taxon>
        <taxon>Ecdysozoa</taxon>
        <taxon>Arthropoda</taxon>
        <taxon>Crustacea</taxon>
        <taxon>Multicrustacea</taxon>
        <taxon>Malacostraca</taxon>
        <taxon>Eumalacostraca</taxon>
        <taxon>Eucarida</taxon>
        <taxon>Decapoda</taxon>
        <taxon>Pleocyemata</taxon>
        <taxon>Caridea</taxon>
        <taxon>Atyoidea</taxon>
        <taxon>Atyidae</taxon>
        <taxon>Halocaridina</taxon>
    </lineage>
</organism>
<dbReference type="CDD" id="cd00038">
    <property type="entry name" value="CAP_ED"/>
    <property type="match status" value="3"/>
</dbReference>
<comment type="catalytic activity">
    <reaction evidence="15">
        <text>a 1-acyl-sn-glycero-3-phosphocholine + H2O = sn-glycerol 3-phosphocholine + a fatty acid + H(+)</text>
        <dbReference type="Rhea" id="RHEA:15177"/>
        <dbReference type="ChEBI" id="CHEBI:15377"/>
        <dbReference type="ChEBI" id="CHEBI:15378"/>
        <dbReference type="ChEBI" id="CHEBI:16870"/>
        <dbReference type="ChEBI" id="CHEBI:28868"/>
        <dbReference type="ChEBI" id="CHEBI:58168"/>
        <dbReference type="EC" id="3.1.1.5"/>
    </reaction>
    <physiologicalReaction direction="left-to-right" evidence="15">
        <dbReference type="Rhea" id="RHEA:15178"/>
    </physiologicalReaction>
</comment>
<dbReference type="FunFam" id="2.60.120.10:FF:000010">
    <property type="entry name" value="neuropathy target esterase isoform X1"/>
    <property type="match status" value="1"/>
</dbReference>
<gene>
    <name evidence="20" type="primary">PNPLA6_5</name>
    <name evidence="20" type="ORF">SK128_024233</name>
</gene>
<dbReference type="FunFam" id="2.60.120.10:FF:000022">
    <property type="entry name" value="Patatin like phospholipase domain containing 7"/>
    <property type="match status" value="1"/>
</dbReference>
<comment type="caution">
    <text evidence="20">The sequence shown here is derived from an EMBL/GenBank/DDBJ whole genome shotgun (WGS) entry which is preliminary data.</text>
</comment>
<comment type="catalytic activity">
    <reaction evidence="13">
        <text>1-(9Z-octadecenoyl)-sn-glycero-3-phosphocholine + H2O = sn-glycerol 3-phosphocholine + (9Z)-octadecenoate + H(+)</text>
        <dbReference type="Rhea" id="RHEA:40807"/>
        <dbReference type="ChEBI" id="CHEBI:15377"/>
        <dbReference type="ChEBI" id="CHEBI:15378"/>
        <dbReference type="ChEBI" id="CHEBI:16870"/>
        <dbReference type="ChEBI" id="CHEBI:28610"/>
        <dbReference type="ChEBI" id="CHEBI:30823"/>
    </reaction>
    <physiologicalReaction direction="left-to-right" evidence="13">
        <dbReference type="Rhea" id="RHEA:40808"/>
    </physiologicalReaction>
</comment>
<reference evidence="20 21" key="1">
    <citation type="submission" date="2023-11" db="EMBL/GenBank/DDBJ databases">
        <title>Halocaridina rubra genome assembly.</title>
        <authorList>
            <person name="Smith C."/>
        </authorList>
    </citation>
    <scope>NUCLEOTIDE SEQUENCE [LARGE SCALE GENOMIC DNA]</scope>
    <source>
        <strain evidence="20">EP-1</strain>
        <tissue evidence="20">Whole</tissue>
    </source>
</reference>
<dbReference type="Pfam" id="PF00027">
    <property type="entry name" value="cNMP_binding"/>
    <property type="match status" value="3"/>
</dbReference>
<evidence type="ECO:0000259" key="19">
    <source>
        <dbReference type="PROSITE" id="PS50042"/>
    </source>
</evidence>
<evidence type="ECO:0000256" key="17">
    <source>
        <dbReference type="SAM" id="MobiDB-lite"/>
    </source>
</evidence>
<evidence type="ECO:0000313" key="21">
    <source>
        <dbReference type="Proteomes" id="UP001381693"/>
    </source>
</evidence>
<feature type="region of interest" description="Disordered" evidence="17">
    <location>
        <begin position="317"/>
        <end position="368"/>
    </location>
</feature>
<feature type="domain" description="Cyclic nucleotide-binding" evidence="19">
    <location>
        <begin position="428"/>
        <end position="512"/>
    </location>
</feature>
<dbReference type="InterPro" id="IPR056556">
    <property type="entry name" value="NTE1_P-loop_dom"/>
</dbReference>
<accession>A0AAN8X3L9</accession>
<dbReference type="PANTHER" id="PTHR14226:SF29">
    <property type="entry name" value="NEUROPATHY TARGET ESTERASE SWS"/>
    <property type="match status" value="1"/>
</dbReference>
<keyword evidence="4" id="KW-0597">Phosphoprotein</keyword>
<dbReference type="FunFam" id="2.60.120.10:FF:000012">
    <property type="entry name" value="neuropathy target esterase isoform X2"/>
    <property type="match status" value="1"/>
</dbReference>
<dbReference type="SUPFAM" id="SSF51206">
    <property type="entry name" value="cAMP-binding domain-like"/>
    <property type="match status" value="3"/>
</dbReference>
<dbReference type="Pfam" id="PF24179">
    <property type="entry name" value="NTE_Ploop"/>
    <property type="match status" value="1"/>
</dbReference>
<dbReference type="SMART" id="SM00100">
    <property type="entry name" value="cNMP"/>
    <property type="match status" value="3"/>
</dbReference>
<keyword evidence="7 20" id="KW-0378">Hydrolase</keyword>
<keyword evidence="6" id="KW-0677">Repeat</keyword>
<comment type="subcellular location">
    <subcellularLocation>
        <location evidence="1">Endoplasmic reticulum membrane</location>
        <topology evidence="1">Single-pass type III membrane protein</topology>
    </subcellularLocation>
</comment>
<keyword evidence="21" id="KW-1185">Reference proteome</keyword>
<name>A0AAN8X3L9_HALRR</name>
<evidence type="ECO:0000256" key="13">
    <source>
        <dbReference type="ARBA" id="ARBA00047314"/>
    </source>
</evidence>